<feature type="short sequence motif" description="HXTX 2" evidence="2">
    <location>
        <begin position="128"/>
        <end position="131"/>
    </location>
</feature>
<dbReference type="GO" id="GO:0004113">
    <property type="term" value="F:2',3'-cyclic-nucleotide 3'-phosphodiesterase activity"/>
    <property type="evidence" value="ECO:0007669"/>
    <property type="project" value="InterPro"/>
</dbReference>
<keyword evidence="5" id="KW-1185">Reference proteome</keyword>
<dbReference type="GO" id="GO:0008664">
    <property type="term" value="F:RNA 2',3'-cyclic 3'-phosphodiesterase activity"/>
    <property type="evidence" value="ECO:0007669"/>
    <property type="project" value="UniProtKB-EC"/>
</dbReference>
<feature type="active site" description="Proton acceptor" evidence="2">
    <location>
        <position position="128"/>
    </location>
</feature>
<dbReference type="InterPro" id="IPR009097">
    <property type="entry name" value="Cyclic_Pdiesterase"/>
</dbReference>
<dbReference type="Gene3D" id="3.90.1140.10">
    <property type="entry name" value="Cyclic phosphodiesterase"/>
    <property type="match status" value="1"/>
</dbReference>
<dbReference type="NCBIfam" id="TIGR02258">
    <property type="entry name" value="2_5_ligase"/>
    <property type="match status" value="1"/>
</dbReference>
<dbReference type="PANTHER" id="PTHR35561">
    <property type="entry name" value="RNA 2',3'-CYCLIC PHOSPHODIESTERASE"/>
    <property type="match status" value="1"/>
</dbReference>
<feature type="active site" description="Proton donor" evidence="2">
    <location>
        <position position="45"/>
    </location>
</feature>
<comment type="catalytic activity">
    <reaction evidence="2">
        <text>a 3'-end 2',3'-cyclophospho-ribonucleotide-RNA + H2O = a 3'-end 2'-phospho-ribonucleotide-RNA + H(+)</text>
        <dbReference type="Rhea" id="RHEA:11828"/>
        <dbReference type="Rhea" id="RHEA-COMP:10464"/>
        <dbReference type="Rhea" id="RHEA-COMP:17353"/>
        <dbReference type="ChEBI" id="CHEBI:15377"/>
        <dbReference type="ChEBI" id="CHEBI:15378"/>
        <dbReference type="ChEBI" id="CHEBI:83064"/>
        <dbReference type="ChEBI" id="CHEBI:173113"/>
        <dbReference type="EC" id="3.1.4.58"/>
    </reaction>
</comment>
<proteinExistence type="inferred from homology"/>
<organism evidence="4 5">
    <name type="scientific">Sulfurimicrobium lacus</name>
    <dbReference type="NCBI Taxonomy" id="2715678"/>
    <lineage>
        <taxon>Bacteria</taxon>
        <taxon>Pseudomonadati</taxon>
        <taxon>Pseudomonadota</taxon>
        <taxon>Betaproteobacteria</taxon>
        <taxon>Nitrosomonadales</taxon>
        <taxon>Sulfuricellaceae</taxon>
        <taxon>Sulfurimicrobium</taxon>
    </lineage>
</organism>
<dbReference type="KEGG" id="slac:SKTS_07830"/>
<feature type="short sequence motif" description="HXTX 1" evidence="2">
    <location>
        <begin position="45"/>
        <end position="48"/>
    </location>
</feature>
<accession>A0A6F8V9V7</accession>
<dbReference type="InterPro" id="IPR004175">
    <property type="entry name" value="RNA_CPDase"/>
</dbReference>
<dbReference type="HAMAP" id="MF_01940">
    <property type="entry name" value="RNA_CPDase"/>
    <property type="match status" value="1"/>
</dbReference>
<dbReference type="Pfam" id="PF02834">
    <property type="entry name" value="LigT_PEase"/>
    <property type="match status" value="1"/>
</dbReference>
<reference evidence="5" key="1">
    <citation type="submission" date="2020-03" db="EMBL/GenBank/DDBJ databases">
        <title>Complete genome sequence of sulfur-oxidizing bacterium skT11.</title>
        <authorList>
            <person name="Kanda M."/>
            <person name="Kojima H."/>
            <person name="Fukui M."/>
        </authorList>
    </citation>
    <scope>NUCLEOTIDE SEQUENCE [LARGE SCALE GENOMIC DNA]</scope>
    <source>
        <strain evidence="5">skT11</strain>
    </source>
</reference>
<dbReference type="RefSeq" id="WP_173060693.1">
    <property type="nucleotide sequence ID" value="NZ_AP022853.1"/>
</dbReference>
<dbReference type="AlphaFoldDB" id="A0A6F8V9V7"/>
<evidence type="ECO:0000313" key="4">
    <source>
        <dbReference type="EMBL" id="BCB25897.1"/>
    </source>
</evidence>
<gene>
    <name evidence="4" type="ORF">SKTS_07830</name>
</gene>
<dbReference type="InterPro" id="IPR014051">
    <property type="entry name" value="Phosphoesterase_HXTX"/>
</dbReference>
<dbReference type="PANTHER" id="PTHR35561:SF1">
    <property type="entry name" value="RNA 2',3'-CYCLIC PHOSPHODIESTERASE"/>
    <property type="match status" value="1"/>
</dbReference>
<evidence type="ECO:0000259" key="3">
    <source>
        <dbReference type="Pfam" id="PF02834"/>
    </source>
</evidence>
<dbReference type="EMBL" id="AP022853">
    <property type="protein sequence ID" value="BCB25897.1"/>
    <property type="molecule type" value="Genomic_DNA"/>
</dbReference>
<name>A0A6F8V9V7_9PROT</name>
<evidence type="ECO:0000256" key="1">
    <source>
        <dbReference type="ARBA" id="ARBA00022801"/>
    </source>
</evidence>
<evidence type="ECO:0000313" key="5">
    <source>
        <dbReference type="Proteomes" id="UP000502260"/>
    </source>
</evidence>
<protein>
    <recommendedName>
        <fullName evidence="2">RNA 2',3'-cyclic phosphodiesterase</fullName>
        <shortName evidence="2">RNA 2',3'-CPDase</shortName>
        <ecNumber evidence="2">3.1.4.58</ecNumber>
    </recommendedName>
</protein>
<dbReference type="EC" id="3.1.4.58" evidence="2"/>
<keyword evidence="1 2" id="KW-0378">Hydrolase</keyword>
<feature type="domain" description="Phosphoesterase HXTX" evidence="3">
    <location>
        <begin position="17"/>
        <end position="91"/>
    </location>
</feature>
<sequence length="178" mass="19800">MRGEGQARLFFALWPDAAVCGALDQAGRKLRDACGGRQMRCNNIHLTLVFLGNVEITRIDALRAVGDGVALPPFVMTLNQLGWWRHNRVAWAAPDTTPGPLLALVNQLQDGLRVAAFAFDDRPVYAPHVTLLRNARCEKAEWPAFESQEWVANEFVLVRSVTREEGATYEAIGRWSLG</sequence>
<dbReference type="SUPFAM" id="SSF55144">
    <property type="entry name" value="LigT-like"/>
    <property type="match status" value="1"/>
</dbReference>
<dbReference type="Proteomes" id="UP000502260">
    <property type="component" value="Chromosome"/>
</dbReference>
<comment type="function">
    <text evidence="2">Hydrolyzes RNA 2',3'-cyclic phosphodiester to an RNA 2'-phosphomonoester.</text>
</comment>
<evidence type="ECO:0000256" key="2">
    <source>
        <dbReference type="HAMAP-Rule" id="MF_01940"/>
    </source>
</evidence>
<comment type="similarity">
    <text evidence="2">Belongs to the 2H phosphoesterase superfamily. ThpR family.</text>
</comment>